<dbReference type="InterPro" id="IPR011539">
    <property type="entry name" value="RHD_DNA_bind_dom"/>
</dbReference>
<feature type="transmembrane region" description="Helical" evidence="15">
    <location>
        <begin position="7"/>
        <end position="27"/>
    </location>
</feature>
<evidence type="ECO:0000256" key="9">
    <source>
        <dbReference type="ARBA" id="ARBA00022824"/>
    </source>
</evidence>
<evidence type="ECO:0000256" key="14">
    <source>
        <dbReference type="SAM" id="MobiDB-lite"/>
    </source>
</evidence>
<feature type="transmembrane region" description="Helical" evidence="15">
    <location>
        <begin position="161"/>
        <end position="182"/>
    </location>
</feature>
<accession>A0A9W6F6D1</accession>
<keyword evidence="9" id="KW-0256">Endoplasmic reticulum</keyword>
<comment type="caution">
    <text evidence="18">The sequence shown here is derived from an EMBL/GenBank/DDBJ whole genome shotgun (WGS) entry which is preliminary data.</text>
</comment>
<dbReference type="InterPro" id="IPR013083">
    <property type="entry name" value="Znf_RING/FYVE/PHD"/>
</dbReference>
<dbReference type="SUPFAM" id="SSF57850">
    <property type="entry name" value="RING/U-box"/>
    <property type="match status" value="1"/>
</dbReference>
<dbReference type="PANTHER" id="PTHR15067">
    <property type="entry name" value="E3 UBIQUITIN-PROTEIN LIGASE RNF8"/>
    <property type="match status" value="1"/>
</dbReference>
<gene>
    <name evidence="18" type="primary">PLEST007635</name>
    <name evidence="18" type="ORF">PLESTB_001324300</name>
</gene>
<evidence type="ECO:0000256" key="7">
    <source>
        <dbReference type="ARBA" id="ARBA00022771"/>
    </source>
</evidence>
<comment type="similarity">
    <text evidence="3">Belongs to the HRD1 family.</text>
</comment>
<feature type="compositionally biased region" description="Gly residues" evidence="14">
    <location>
        <begin position="805"/>
        <end position="820"/>
    </location>
</feature>
<feature type="compositionally biased region" description="Basic and acidic residues" evidence="14">
    <location>
        <begin position="558"/>
        <end position="578"/>
    </location>
</feature>
<sequence length="853" mass="89800">MSQQQRYNRVALSITVYFGIATAHLAWKLQKTRPSQARTWSTLVQHATSLWDTAPSELTVFAFLNFFVSALWMAGVITTVLFLGRLSATESQRLSHRLAKYTVFKMVFLGSVITPDPRNIAVWVAWFAVVGYLRVFLGAAKDRLESLLSSPGAQVGRHARGVCLLLLVLVLNAVSFALVLRLLPGRSLARVLLCAFDSLVVAIEGLKTLMRYAVHMADRYQCLGAGAGAAPPFAANHLPVAAAADHGGGGGGGGGGWDVGCWSGKGSFLYYAELVADVLVHVVTLAHYLHVWLMRGPSLHLIDAVLFLDMRAVLLSLLRRLRSHLSYRAATQRLNTTFRDVHPAALAATGAADCTICMDEIVHVAKQLPCGHVFHLSCLRAWLQQSGTESFTCPNCRKPILVGGADGPVDDDGGGGGQRRRESSWWLVRALDRLYVRMVVALEPLLLTLLLSITLWLGGRAQIIRRSARSSPPSPPREGFGESPGPSSTAARGGGYRTRSRLADEDCVSEDEVAAEGADEEYDDEDEYGSSDGDGDDGDGRFAWEEGLWDVEEEREGGDDGRDADSDADADRIRDAAARRRGWAAAAEDGGEGGRGRQRSGGWRGAARRMCSALGTGHGCGGCNGSHHHPSAAAAAAAGVAQHATQQPHTRGRPQQRRGERGGGGGGGAGGELGPELEPEEQPGGLGFRRRGGRAPRRGGAAAGGGEGPSGAAGARLRGRPPPSAEVPSYSGDVLVPQAAAAARRLGRTISASLRSSMSAGGRCAGAVAWCGDDLDSEDEVSSRRRRLRPRAARPGGAPPQEDGAAGGAAGPDGAPGAGGRRNRARYALGPAAEGGEPGGGGAAARRRLAGWE</sequence>
<dbReference type="Proteomes" id="UP001165080">
    <property type="component" value="Unassembled WGS sequence"/>
</dbReference>
<evidence type="ECO:0000256" key="1">
    <source>
        <dbReference type="ARBA" id="ARBA00004477"/>
    </source>
</evidence>
<dbReference type="GO" id="GO:0003700">
    <property type="term" value="F:DNA-binding transcription factor activity"/>
    <property type="evidence" value="ECO:0007669"/>
    <property type="project" value="InterPro"/>
</dbReference>
<comment type="pathway">
    <text evidence="2">Protein modification; protein ubiquitination.</text>
</comment>
<dbReference type="InterPro" id="IPR057992">
    <property type="entry name" value="TPR_SYVN1_N"/>
</dbReference>
<dbReference type="InterPro" id="IPR001841">
    <property type="entry name" value="Znf_RING"/>
</dbReference>
<feature type="compositionally biased region" description="Low complexity" evidence="14">
    <location>
        <begin position="793"/>
        <end position="804"/>
    </location>
</feature>
<dbReference type="SMART" id="SM01197">
    <property type="entry name" value="FANCL_C"/>
    <property type="match status" value="1"/>
</dbReference>
<reference evidence="18 19" key="1">
    <citation type="journal article" date="2023" name="Commun. Biol.">
        <title>Reorganization of the ancestral sex-determining regions during the evolution of trioecy in Pleodorina starrii.</title>
        <authorList>
            <person name="Takahashi K."/>
            <person name="Suzuki S."/>
            <person name="Kawai-Toyooka H."/>
            <person name="Yamamoto K."/>
            <person name="Hamaji T."/>
            <person name="Ootsuki R."/>
            <person name="Yamaguchi H."/>
            <person name="Kawachi M."/>
            <person name="Higashiyama T."/>
            <person name="Nozaki H."/>
        </authorList>
    </citation>
    <scope>NUCLEOTIDE SEQUENCE [LARGE SCALE GENOMIC DNA]</scope>
    <source>
        <strain evidence="18 19">NIES-4479</strain>
    </source>
</reference>
<dbReference type="GO" id="GO:0006511">
    <property type="term" value="P:ubiquitin-dependent protein catabolic process"/>
    <property type="evidence" value="ECO:0007669"/>
    <property type="project" value="TreeGrafter"/>
</dbReference>
<feature type="compositionally biased region" description="Low complexity" evidence="14">
    <location>
        <begin position="631"/>
        <end position="644"/>
    </location>
</feature>
<dbReference type="InterPro" id="IPR058051">
    <property type="entry name" value="Znf_RING_synoviolin"/>
</dbReference>
<dbReference type="EMBL" id="BRXU01000021">
    <property type="protein sequence ID" value="GLC58152.1"/>
    <property type="molecule type" value="Genomic_DNA"/>
</dbReference>
<keyword evidence="12 15" id="KW-0472">Membrane</keyword>
<evidence type="ECO:0000256" key="8">
    <source>
        <dbReference type="ARBA" id="ARBA00022786"/>
    </source>
</evidence>
<dbReference type="GO" id="GO:0008270">
    <property type="term" value="F:zinc ion binding"/>
    <property type="evidence" value="ECO:0007669"/>
    <property type="project" value="UniProtKB-KW"/>
</dbReference>
<evidence type="ECO:0000313" key="19">
    <source>
        <dbReference type="Proteomes" id="UP001165080"/>
    </source>
</evidence>
<evidence type="ECO:0000256" key="11">
    <source>
        <dbReference type="ARBA" id="ARBA00022989"/>
    </source>
</evidence>
<keyword evidence="11 15" id="KW-1133">Transmembrane helix</keyword>
<keyword evidence="6" id="KW-0479">Metal-binding</keyword>
<dbReference type="PROSITE" id="PS50254">
    <property type="entry name" value="REL_2"/>
    <property type="match status" value="1"/>
</dbReference>
<evidence type="ECO:0000256" key="15">
    <source>
        <dbReference type="SAM" id="Phobius"/>
    </source>
</evidence>
<dbReference type="GO" id="GO:0005829">
    <property type="term" value="C:cytosol"/>
    <property type="evidence" value="ECO:0007669"/>
    <property type="project" value="TreeGrafter"/>
</dbReference>
<evidence type="ECO:0000313" key="18">
    <source>
        <dbReference type="EMBL" id="GLC58152.1"/>
    </source>
</evidence>
<dbReference type="InterPro" id="IPR011016">
    <property type="entry name" value="Znf_RING-CH"/>
</dbReference>
<feature type="compositionally biased region" description="Low complexity" evidence="14">
    <location>
        <begin position="466"/>
        <end position="488"/>
    </location>
</feature>
<feature type="compositionally biased region" description="Gly residues" evidence="14">
    <location>
        <begin position="701"/>
        <end position="711"/>
    </location>
</feature>
<feature type="domain" description="RHD" evidence="17">
    <location>
        <begin position="672"/>
        <end position="736"/>
    </location>
</feature>
<feature type="compositionally biased region" description="Gly residues" evidence="14">
    <location>
        <begin position="662"/>
        <end position="673"/>
    </location>
</feature>
<keyword evidence="7 13" id="KW-0863">Zinc-finger</keyword>
<evidence type="ECO:0000256" key="2">
    <source>
        <dbReference type="ARBA" id="ARBA00004906"/>
    </source>
</evidence>
<feature type="compositionally biased region" description="Basic residues" evidence="14">
    <location>
        <begin position="688"/>
        <end position="697"/>
    </location>
</feature>
<dbReference type="Pfam" id="PF13639">
    <property type="entry name" value="zf-RING_2"/>
    <property type="match status" value="1"/>
</dbReference>
<dbReference type="SMART" id="SM00184">
    <property type="entry name" value="RING"/>
    <property type="match status" value="1"/>
</dbReference>
<dbReference type="Gene3D" id="3.30.40.10">
    <property type="entry name" value="Zinc/RING finger domain, C3HC4 (zinc finger)"/>
    <property type="match status" value="1"/>
</dbReference>
<feature type="region of interest" description="Disordered" evidence="14">
    <location>
        <begin position="771"/>
        <end position="853"/>
    </location>
</feature>
<proteinExistence type="inferred from homology"/>
<feature type="region of interest" description="Disordered" evidence="14">
    <location>
        <begin position="466"/>
        <end position="732"/>
    </location>
</feature>
<keyword evidence="4" id="KW-0808">Transferase</keyword>
<protein>
    <recommendedName>
        <fullName evidence="20">RING-type domain-containing protein</fullName>
    </recommendedName>
</protein>
<evidence type="ECO:0000256" key="10">
    <source>
        <dbReference type="ARBA" id="ARBA00022833"/>
    </source>
</evidence>
<comment type="subcellular location">
    <subcellularLocation>
        <location evidence="1">Endoplasmic reticulum membrane</location>
        <topology evidence="1">Multi-pass membrane protein</topology>
    </subcellularLocation>
</comment>
<feature type="transmembrane region" description="Helical" evidence="15">
    <location>
        <begin position="434"/>
        <end position="457"/>
    </location>
</feature>
<feature type="compositionally biased region" description="Acidic residues" evidence="14">
    <location>
        <begin position="505"/>
        <end position="537"/>
    </location>
</feature>
<keyword evidence="5 15" id="KW-0812">Transmembrane</keyword>
<dbReference type="GO" id="GO:0000151">
    <property type="term" value="C:ubiquitin ligase complex"/>
    <property type="evidence" value="ECO:0007669"/>
    <property type="project" value="TreeGrafter"/>
</dbReference>
<evidence type="ECO:0000259" key="17">
    <source>
        <dbReference type="PROSITE" id="PS50254"/>
    </source>
</evidence>
<feature type="compositionally biased region" description="Acidic residues" evidence="14">
    <location>
        <begin position="547"/>
        <end position="557"/>
    </location>
</feature>
<feature type="domain" description="RING-type" evidence="16">
    <location>
        <begin position="354"/>
        <end position="397"/>
    </location>
</feature>
<evidence type="ECO:0000256" key="6">
    <source>
        <dbReference type="ARBA" id="ARBA00022723"/>
    </source>
</evidence>
<keyword evidence="10" id="KW-0862">Zinc</keyword>
<dbReference type="GO" id="GO:0003677">
    <property type="term" value="F:DNA binding"/>
    <property type="evidence" value="ECO:0007669"/>
    <property type="project" value="InterPro"/>
</dbReference>
<organism evidence="18 19">
    <name type="scientific">Pleodorina starrii</name>
    <dbReference type="NCBI Taxonomy" id="330485"/>
    <lineage>
        <taxon>Eukaryota</taxon>
        <taxon>Viridiplantae</taxon>
        <taxon>Chlorophyta</taxon>
        <taxon>core chlorophytes</taxon>
        <taxon>Chlorophyceae</taxon>
        <taxon>CS clade</taxon>
        <taxon>Chlamydomonadales</taxon>
        <taxon>Volvocaceae</taxon>
        <taxon>Pleodorina</taxon>
    </lineage>
</organism>
<dbReference type="GO" id="GO:0016567">
    <property type="term" value="P:protein ubiquitination"/>
    <property type="evidence" value="ECO:0007669"/>
    <property type="project" value="TreeGrafter"/>
</dbReference>
<feature type="transmembrane region" description="Helical" evidence="15">
    <location>
        <begin position="60"/>
        <end position="86"/>
    </location>
</feature>
<evidence type="ECO:0008006" key="20">
    <source>
        <dbReference type="Google" id="ProtNLM"/>
    </source>
</evidence>
<name>A0A9W6F6D1_9CHLO</name>
<dbReference type="GO" id="GO:0061630">
    <property type="term" value="F:ubiquitin protein ligase activity"/>
    <property type="evidence" value="ECO:0007669"/>
    <property type="project" value="TreeGrafter"/>
</dbReference>
<keyword evidence="8" id="KW-0833">Ubl conjugation pathway</keyword>
<dbReference type="AlphaFoldDB" id="A0A9W6F6D1"/>
<evidence type="ECO:0000256" key="4">
    <source>
        <dbReference type="ARBA" id="ARBA00022679"/>
    </source>
</evidence>
<dbReference type="PROSITE" id="PS50089">
    <property type="entry name" value="ZF_RING_2"/>
    <property type="match status" value="1"/>
</dbReference>
<dbReference type="CDD" id="cd16479">
    <property type="entry name" value="RING-H2_synoviolin"/>
    <property type="match status" value="1"/>
</dbReference>
<dbReference type="SMART" id="SM00744">
    <property type="entry name" value="RINGv"/>
    <property type="match status" value="1"/>
</dbReference>
<evidence type="ECO:0000256" key="13">
    <source>
        <dbReference type="PROSITE-ProRule" id="PRU00175"/>
    </source>
</evidence>
<evidence type="ECO:0000256" key="12">
    <source>
        <dbReference type="ARBA" id="ARBA00023136"/>
    </source>
</evidence>
<evidence type="ECO:0000256" key="3">
    <source>
        <dbReference type="ARBA" id="ARBA00010089"/>
    </source>
</evidence>
<dbReference type="PANTHER" id="PTHR15067:SF4">
    <property type="entry name" value="E3 UBIQUITIN-PROTEIN LIGASE RNF8"/>
    <property type="match status" value="1"/>
</dbReference>
<feature type="transmembrane region" description="Helical" evidence="15">
    <location>
        <begin position="120"/>
        <end position="140"/>
    </location>
</feature>
<dbReference type="Pfam" id="PF25563">
    <property type="entry name" value="TPR_SYVN1_N"/>
    <property type="match status" value="1"/>
</dbReference>
<keyword evidence="19" id="KW-1185">Reference proteome</keyword>
<evidence type="ECO:0000259" key="16">
    <source>
        <dbReference type="PROSITE" id="PS50089"/>
    </source>
</evidence>
<evidence type="ECO:0000256" key="5">
    <source>
        <dbReference type="ARBA" id="ARBA00022692"/>
    </source>
</evidence>